<keyword evidence="3" id="KW-1185">Reference proteome</keyword>
<reference evidence="2 3" key="1">
    <citation type="submission" date="2023-10" db="EMBL/GenBank/DDBJ databases">
        <authorList>
            <person name="Dale J."/>
        </authorList>
    </citation>
    <scope>NUCLEOTIDE SEQUENCE [LARGE SCALE GENOMIC DNA]</scope>
    <source>
        <strain evidence="2 3">2023EL-00970</strain>
    </source>
</reference>
<protein>
    <submittedName>
        <fullName evidence="2">Uncharacterized protein</fullName>
    </submittedName>
</protein>
<evidence type="ECO:0000313" key="3">
    <source>
        <dbReference type="Proteomes" id="UP001187066"/>
    </source>
</evidence>
<sequence length="90" mass="10297">MKGNTKKTGMYGFAACWARGIESRQKPLQLPSSRKNSGTGWVNSPEYKHTHRAQQRFNKTGGIPRGKAYAKMFRLGYRSESRKDFTRAIQ</sequence>
<organism evidence="2 3">
    <name type="scientific">Atlantibacter subterraneus</name>
    <dbReference type="NCBI Taxonomy" id="255519"/>
    <lineage>
        <taxon>Bacteria</taxon>
        <taxon>Pseudomonadati</taxon>
        <taxon>Pseudomonadota</taxon>
        <taxon>Gammaproteobacteria</taxon>
        <taxon>Enterobacterales</taxon>
        <taxon>Enterobacteriaceae</taxon>
        <taxon>Atlantibacter</taxon>
    </lineage>
</organism>
<dbReference type="RefSeq" id="WP_270972979.1">
    <property type="nucleotide sequence ID" value="NZ_JAPTZM010000004.1"/>
</dbReference>
<gene>
    <name evidence="2" type="ORF">R4P48_23095</name>
</gene>
<evidence type="ECO:0000256" key="1">
    <source>
        <dbReference type="SAM" id="MobiDB-lite"/>
    </source>
</evidence>
<name>A0ABU4E8X2_9ENTR</name>
<dbReference type="Proteomes" id="UP001187066">
    <property type="component" value="Unassembled WGS sequence"/>
</dbReference>
<accession>A0ABU4E8X2</accession>
<feature type="compositionally biased region" description="Polar residues" evidence="1">
    <location>
        <begin position="30"/>
        <end position="42"/>
    </location>
</feature>
<proteinExistence type="predicted"/>
<evidence type="ECO:0000313" key="2">
    <source>
        <dbReference type="EMBL" id="MDV7025536.1"/>
    </source>
</evidence>
<feature type="region of interest" description="Disordered" evidence="1">
    <location>
        <begin position="24"/>
        <end position="46"/>
    </location>
</feature>
<dbReference type="EMBL" id="JAWLOF010000032">
    <property type="protein sequence ID" value="MDV7025536.1"/>
    <property type="molecule type" value="Genomic_DNA"/>
</dbReference>
<comment type="caution">
    <text evidence="2">The sequence shown here is derived from an EMBL/GenBank/DDBJ whole genome shotgun (WGS) entry which is preliminary data.</text>
</comment>